<feature type="transmembrane region" description="Helical" evidence="4">
    <location>
        <begin position="37"/>
        <end position="61"/>
    </location>
</feature>
<reference evidence="6 7" key="1">
    <citation type="submission" date="2019-02" db="EMBL/GenBank/DDBJ databases">
        <title>Sequencing the genomes of 1000 actinobacteria strains.</title>
        <authorList>
            <person name="Klenk H.-P."/>
        </authorList>
    </citation>
    <scope>NUCLEOTIDE SEQUENCE [LARGE SCALE GENOMIC DNA]</scope>
    <source>
        <strain evidence="6 7">DSM 18319</strain>
    </source>
</reference>
<keyword evidence="1" id="KW-0808">Transferase</keyword>
<evidence type="ECO:0000256" key="4">
    <source>
        <dbReference type="SAM" id="Phobius"/>
    </source>
</evidence>
<dbReference type="GO" id="GO:0000160">
    <property type="term" value="P:phosphorelay signal transduction system"/>
    <property type="evidence" value="ECO:0007669"/>
    <property type="project" value="UniProtKB-KW"/>
</dbReference>
<keyword evidence="4" id="KW-0472">Membrane</keyword>
<dbReference type="AlphaFoldDB" id="A0A4Q8AJ10"/>
<dbReference type="RefSeq" id="WP_130504847.1">
    <property type="nucleotide sequence ID" value="NZ_SHLC01000001.1"/>
</dbReference>
<proteinExistence type="predicted"/>
<evidence type="ECO:0000256" key="1">
    <source>
        <dbReference type="ARBA" id="ARBA00022679"/>
    </source>
</evidence>
<feature type="transmembrane region" description="Helical" evidence="4">
    <location>
        <begin position="175"/>
        <end position="197"/>
    </location>
</feature>
<dbReference type="SUPFAM" id="SSF55874">
    <property type="entry name" value="ATPase domain of HSP90 chaperone/DNA topoisomerase II/histidine kinase"/>
    <property type="match status" value="1"/>
</dbReference>
<dbReference type="InterPro" id="IPR036890">
    <property type="entry name" value="HATPase_C_sf"/>
</dbReference>
<feature type="transmembrane region" description="Helical" evidence="4">
    <location>
        <begin position="101"/>
        <end position="121"/>
    </location>
</feature>
<accession>A0A4Q8AJ10</accession>
<keyword evidence="4" id="KW-0812">Transmembrane</keyword>
<dbReference type="Proteomes" id="UP000291483">
    <property type="component" value="Unassembled WGS sequence"/>
</dbReference>
<keyword evidence="3" id="KW-0902">Two-component regulatory system</keyword>
<dbReference type="GO" id="GO:0016301">
    <property type="term" value="F:kinase activity"/>
    <property type="evidence" value="ECO:0007669"/>
    <property type="project" value="UniProtKB-KW"/>
</dbReference>
<dbReference type="PANTHER" id="PTHR24421">
    <property type="entry name" value="NITRATE/NITRITE SENSOR PROTEIN NARX-RELATED"/>
    <property type="match status" value="1"/>
</dbReference>
<dbReference type="Gene3D" id="3.30.565.10">
    <property type="entry name" value="Histidine kinase-like ATPase, C-terminal domain"/>
    <property type="match status" value="1"/>
</dbReference>
<dbReference type="OrthoDB" id="144293at2"/>
<dbReference type="Pfam" id="PF02518">
    <property type="entry name" value="HATPase_c"/>
    <property type="match status" value="1"/>
</dbReference>
<evidence type="ECO:0000259" key="5">
    <source>
        <dbReference type="Pfam" id="PF02518"/>
    </source>
</evidence>
<feature type="transmembrane region" description="Helical" evidence="4">
    <location>
        <begin position="67"/>
        <end position="89"/>
    </location>
</feature>
<organism evidence="6 7">
    <name type="scientific">Microterricola gilva</name>
    <dbReference type="NCBI Taxonomy" id="393267"/>
    <lineage>
        <taxon>Bacteria</taxon>
        <taxon>Bacillati</taxon>
        <taxon>Actinomycetota</taxon>
        <taxon>Actinomycetes</taxon>
        <taxon>Micrococcales</taxon>
        <taxon>Microbacteriaceae</taxon>
        <taxon>Microterricola</taxon>
    </lineage>
</organism>
<keyword evidence="2 6" id="KW-0418">Kinase</keyword>
<name>A0A4Q8AJ10_9MICO</name>
<comment type="caution">
    <text evidence="6">The sequence shown here is derived from an EMBL/GenBank/DDBJ whole genome shotgun (WGS) entry which is preliminary data.</text>
</comment>
<feature type="transmembrane region" description="Helical" evidence="4">
    <location>
        <begin position="127"/>
        <end position="154"/>
    </location>
</feature>
<feature type="domain" description="Histidine kinase/HSP90-like ATPase" evidence="5">
    <location>
        <begin position="321"/>
        <end position="422"/>
    </location>
</feature>
<dbReference type="InterPro" id="IPR050482">
    <property type="entry name" value="Sensor_HK_TwoCompSys"/>
</dbReference>
<keyword evidence="4" id="KW-1133">Transmembrane helix</keyword>
<evidence type="ECO:0000313" key="7">
    <source>
        <dbReference type="Proteomes" id="UP000291483"/>
    </source>
</evidence>
<dbReference type="EMBL" id="SHLC01000001">
    <property type="protein sequence ID" value="RZU64328.1"/>
    <property type="molecule type" value="Genomic_DNA"/>
</dbReference>
<sequence length="432" mass="44951">MAAADAVAAEGDITRPAPPLMRANGIKAVSAAKIETIVARAVGVLGVVFGLQSVPIMYGQLPDLDPVWAGAVNIAIFGGLILVAIATLFNRFVRLTTSWVAFAYLLGLLVWPLTVVDAAIFTDQKPWLWFLCTVATACAAVAFPVGWAAAYTLLVPIVYGALRTFPSGGNVDTALAALDAVYAIMLGLVVLIIITMLRQAAAAVDLAQAAALSTYTTAVRQHATELERIEVDAIVHDSVLTTLLSAANARTPADEALAASMATEAIARLDAAGAVIPGDDRVVPVEQLERRLRAAIAAFSAPVSVSVRHTQGLRLPAQVTEALYSAAVQALVNSMQHAGGASTEPAVWRPIRRSLSLAARESGGVRLEIADTGVGFDVEKMPSARIGLRVSILERIAAVGGESSVRSAPGAGTTIVLEWPAENAVVEQGAEA</sequence>
<gene>
    <name evidence="6" type="ORF">EV379_0623</name>
</gene>
<evidence type="ECO:0000313" key="6">
    <source>
        <dbReference type="EMBL" id="RZU64328.1"/>
    </source>
</evidence>
<dbReference type="InterPro" id="IPR003594">
    <property type="entry name" value="HATPase_dom"/>
</dbReference>
<evidence type="ECO:0000256" key="2">
    <source>
        <dbReference type="ARBA" id="ARBA00022777"/>
    </source>
</evidence>
<evidence type="ECO:0000256" key="3">
    <source>
        <dbReference type="ARBA" id="ARBA00023012"/>
    </source>
</evidence>
<protein>
    <submittedName>
        <fullName evidence="6">Signal transduction histidine kinase</fullName>
    </submittedName>
</protein>
<keyword evidence="7" id="KW-1185">Reference proteome</keyword>